<feature type="region of interest" description="Disordered" evidence="5">
    <location>
        <begin position="398"/>
        <end position="418"/>
    </location>
</feature>
<keyword evidence="2" id="KW-0963">Cytoplasm</keyword>
<comment type="subcellular location">
    <subcellularLocation>
        <location evidence="1">Cytoplasm</location>
        <location evidence="1">Cytoskeleton</location>
        <location evidence="1">Microtubule organizing center</location>
    </subcellularLocation>
</comment>
<feature type="coiled-coil region" evidence="4">
    <location>
        <begin position="472"/>
        <end position="601"/>
    </location>
</feature>
<feature type="coiled-coil region" evidence="4">
    <location>
        <begin position="358"/>
        <end position="392"/>
    </location>
</feature>
<dbReference type="InterPro" id="IPR024957">
    <property type="entry name" value="Cep57_MT-bd_dom"/>
</dbReference>
<feature type="domain" description="Cep57 centrosome microtubule-binding" evidence="6">
    <location>
        <begin position="1035"/>
        <end position="1111"/>
    </location>
</feature>
<evidence type="ECO:0000313" key="9">
    <source>
        <dbReference type="Proteomes" id="UP000193144"/>
    </source>
</evidence>
<organism evidence="8 9">
    <name type="scientific">Clohesyomyces aquaticus</name>
    <dbReference type="NCBI Taxonomy" id="1231657"/>
    <lineage>
        <taxon>Eukaryota</taxon>
        <taxon>Fungi</taxon>
        <taxon>Dikarya</taxon>
        <taxon>Ascomycota</taxon>
        <taxon>Pezizomycotina</taxon>
        <taxon>Dothideomycetes</taxon>
        <taxon>Pleosporomycetidae</taxon>
        <taxon>Pleosporales</taxon>
        <taxon>Lindgomycetaceae</taxon>
        <taxon>Clohesyomyces</taxon>
    </lineage>
</organism>
<comment type="caution">
    <text evidence="8">The sequence shown here is derived from an EMBL/GenBank/DDBJ whole genome shotgun (WGS) entry which is preliminary data.</text>
</comment>
<evidence type="ECO:0000256" key="3">
    <source>
        <dbReference type="ARBA" id="ARBA00023212"/>
    </source>
</evidence>
<feature type="compositionally biased region" description="Acidic residues" evidence="5">
    <location>
        <begin position="115"/>
        <end position="127"/>
    </location>
</feature>
<feature type="compositionally biased region" description="Basic and acidic residues" evidence="5">
    <location>
        <begin position="655"/>
        <end position="678"/>
    </location>
</feature>
<dbReference type="GO" id="GO:0008017">
    <property type="term" value="F:microtubule binding"/>
    <property type="evidence" value="ECO:0007669"/>
    <property type="project" value="InterPro"/>
</dbReference>
<feature type="domain" description="PPC89 centrosome localisation" evidence="7">
    <location>
        <begin position="426"/>
        <end position="491"/>
    </location>
</feature>
<dbReference type="AlphaFoldDB" id="A0A1Y1Z1G4"/>
<keyword evidence="4" id="KW-0175">Coiled coil</keyword>
<evidence type="ECO:0000256" key="1">
    <source>
        <dbReference type="ARBA" id="ARBA00004267"/>
    </source>
</evidence>
<feature type="compositionally biased region" description="Polar residues" evidence="5">
    <location>
        <begin position="888"/>
        <end position="898"/>
    </location>
</feature>
<dbReference type="PANTHER" id="PTHR19336">
    <property type="entry name" value="UNCHARACTERIZED DUF1167"/>
    <property type="match status" value="1"/>
</dbReference>
<evidence type="ECO:0000256" key="4">
    <source>
        <dbReference type="SAM" id="Coils"/>
    </source>
</evidence>
<evidence type="ECO:0000313" key="8">
    <source>
        <dbReference type="EMBL" id="ORY04122.1"/>
    </source>
</evidence>
<feature type="region of interest" description="Disordered" evidence="5">
    <location>
        <begin position="654"/>
        <end position="678"/>
    </location>
</feature>
<feature type="region of interest" description="Disordered" evidence="5">
    <location>
        <begin position="316"/>
        <end position="341"/>
    </location>
</feature>
<name>A0A1Y1Z1G4_9PLEO</name>
<feature type="compositionally biased region" description="Polar residues" evidence="5">
    <location>
        <begin position="820"/>
        <end position="830"/>
    </location>
</feature>
<dbReference type="GO" id="GO:0005815">
    <property type="term" value="C:microtubule organizing center"/>
    <property type="evidence" value="ECO:0007669"/>
    <property type="project" value="UniProtKB-SubCell"/>
</dbReference>
<feature type="compositionally biased region" description="Polar residues" evidence="5">
    <location>
        <begin position="37"/>
        <end position="56"/>
    </location>
</feature>
<protein>
    <recommendedName>
        <fullName evidence="10">Cep57 centrosome microtubule-binding domain-containing protein</fullName>
    </recommendedName>
</protein>
<feature type="compositionally biased region" description="Basic and acidic residues" evidence="5">
    <location>
        <begin position="176"/>
        <end position="191"/>
    </location>
</feature>
<dbReference type="STRING" id="1231657.A0A1Y1Z1G4"/>
<evidence type="ECO:0008006" key="10">
    <source>
        <dbReference type="Google" id="ProtNLM"/>
    </source>
</evidence>
<evidence type="ECO:0000259" key="7">
    <source>
        <dbReference type="Pfam" id="PF14197"/>
    </source>
</evidence>
<feature type="compositionally biased region" description="Polar residues" evidence="5">
    <location>
        <begin position="757"/>
        <end position="770"/>
    </location>
</feature>
<dbReference type="Proteomes" id="UP000193144">
    <property type="component" value="Unassembled WGS sequence"/>
</dbReference>
<dbReference type="InterPro" id="IPR025925">
    <property type="entry name" value="PPC89_CLD"/>
</dbReference>
<feature type="compositionally biased region" description="Polar residues" evidence="5">
    <location>
        <begin position="734"/>
        <end position="749"/>
    </location>
</feature>
<evidence type="ECO:0000256" key="5">
    <source>
        <dbReference type="SAM" id="MobiDB-lite"/>
    </source>
</evidence>
<feature type="compositionally biased region" description="Basic and acidic residues" evidence="5">
    <location>
        <begin position="870"/>
        <end position="887"/>
    </location>
</feature>
<reference evidence="8 9" key="1">
    <citation type="submission" date="2016-07" db="EMBL/GenBank/DDBJ databases">
        <title>Pervasive Adenine N6-methylation of Active Genes in Fungi.</title>
        <authorList>
            <consortium name="DOE Joint Genome Institute"/>
            <person name="Mondo S.J."/>
            <person name="Dannebaum R.O."/>
            <person name="Kuo R.C."/>
            <person name="Labutti K."/>
            <person name="Haridas S."/>
            <person name="Kuo A."/>
            <person name="Salamov A."/>
            <person name="Ahrendt S.R."/>
            <person name="Lipzen A."/>
            <person name="Sullivan W."/>
            <person name="Andreopoulos W.B."/>
            <person name="Clum A."/>
            <person name="Lindquist E."/>
            <person name="Daum C."/>
            <person name="Ramamoorthy G.K."/>
            <person name="Gryganskyi A."/>
            <person name="Culley D."/>
            <person name="Magnuson J.K."/>
            <person name="James T.Y."/>
            <person name="O'Malley M.A."/>
            <person name="Stajich J.E."/>
            <person name="Spatafora J.W."/>
            <person name="Visel A."/>
            <person name="Grigoriev I.V."/>
        </authorList>
    </citation>
    <scope>NUCLEOTIDE SEQUENCE [LARGE SCALE GENOMIC DNA]</scope>
    <source>
        <strain evidence="8 9">CBS 115471</strain>
    </source>
</reference>
<evidence type="ECO:0000256" key="2">
    <source>
        <dbReference type="ARBA" id="ARBA00022490"/>
    </source>
</evidence>
<feature type="region of interest" description="Disordered" evidence="5">
    <location>
        <begin position="1160"/>
        <end position="1179"/>
    </location>
</feature>
<proteinExistence type="predicted"/>
<gene>
    <name evidence="8" type="ORF">BCR34DRAFT_491813</name>
</gene>
<evidence type="ECO:0000259" key="6">
    <source>
        <dbReference type="Pfam" id="PF06657"/>
    </source>
</evidence>
<accession>A0A1Y1Z1G4</accession>
<dbReference type="EMBL" id="MCFA01000139">
    <property type="protein sequence ID" value="ORY04122.1"/>
    <property type="molecule type" value="Genomic_DNA"/>
</dbReference>
<feature type="region of interest" description="Disordered" evidence="5">
    <location>
        <begin position="691"/>
        <end position="832"/>
    </location>
</feature>
<feature type="compositionally biased region" description="Polar residues" evidence="5">
    <location>
        <begin position="201"/>
        <end position="210"/>
    </location>
</feature>
<feature type="coiled-coil region" evidence="4">
    <location>
        <begin position="1112"/>
        <end position="1139"/>
    </location>
</feature>
<dbReference type="PANTHER" id="PTHR19336:SF9">
    <property type="entry name" value="SPINDLE POLE BODY PROTEIN PPC89"/>
    <property type="match status" value="1"/>
</dbReference>
<feature type="region of interest" description="Disordered" evidence="5">
    <location>
        <begin position="115"/>
        <end position="217"/>
    </location>
</feature>
<dbReference type="Pfam" id="PF14197">
    <property type="entry name" value="Cep57_CLD_2"/>
    <property type="match status" value="1"/>
</dbReference>
<keyword evidence="9" id="KW-1185">Reference proteome</keyword>
<dbReference type="InterPro" id="IPR051756">
    <property type="entry name" value="Centrosomal_MT-associated"/>
</dbReference>
<feature type="region of interest" description="Disordered" evidence="5">
    <location>
        <begin position="1"/>
        <end position="61"/>
    </location>
</feature>
<dbReference type="Pfam" id="PF06657">
    <property type="entry name" value="Cep57_MT_bd"/>
    <property type="match status" value="1"/>
</dbReference>
<keyword evidence="3" id="KW-0206">Cytoskeleton</keyword>
<dbReference type="OrthoDB" id="76453at2759"/>
<feature type="compositionally biased region" description="Polar residues" evidence="5">
    <location>
        <begin position="135"/>
        <end position="152"/>
    </location>
</feature>
<sequence>MQSSPPNNDGKARAAHAIRQLSRSLSHSPRPIPSPSEAPSDSNPAQQFGESTSQFFSHGDFLASTNHNIQVEEETHTLPHAHLRSTAKKYGTWQMPKSEAPVPDTSMVKKHFADFDDSVSDGDDDLSIEQARGGNRSNRSMPGKINNSSYDGFNSIYDISPPSARPRKSYPAETGSLRRDAQIRRASRNDMETASPRHVSARNSPAVASNQEKKRTSLAKLHAKVSEDESSFMEERPPTVTLQAKTTRFSGGRSRQASAYMDPVAGTPSRIEGTPRSRSMTAQNATAQSFMLPDLPNLTELVSGVFEDSTPVFSKAAPPRSRFATSNNPGRPGGRHPNHIPVDSVPIPEEEKAIFASLQLLKEKVSQLEHERAEADKKIEEQEIEIIELRASKNARDNLRRSNSGLGSTDGEASGKAGWKVEKTRLEASVETLRTRLDRSDRKLSVSEIANKRITAERDNLVSQLSIAFQNFEDIKREKEALHTENDHLRQEVDSLRAENESLRDRLEQEHELYQEETQNLRRQVDRTENVVHQENETLRVELARVRAHQDDNAQQLARKEAELRKARKEQAEHTKLKADNEALKAQVASFKAKREEESRRWKSREAELKDRISRRDDTIRHFEDMTQEHTNEAIRIDNENLRQELAQLAAQQEDQERRWTRREQEMTKKIRQRSEAYKNLEDRTQELLNIRQTNTQPAPSTGGASADKENTSTQQKLRLRREDTRTRIANRVQEASRNSRAVSTSYTTGHPEKGQQKSSTRFSATTHRSSLPADGSRSVSAPIAHGKQAEVDSDVDSTTDLSFAPRGTPYVMRGGASGKPTTAPSTTQVPAPLDETELSFIDGEVIAALRRSVEEEYIRSRSASVPVERQTREDTTRSRQVRDDTVRSATSAKSARQPSLPRKSSMKDVTDRTNATVFEDLTGKLSNLDGASAEPTQTNQSGAAADISMLSNTSRRRCSAPAEMTSAFIVPDITIHTRKQSYTRIDVSQKLDLTAHDNENCMVCRRNAEAPPSEPLRVPKLVPVSSRMPDDVDATLRPSRSPKEALALVVKEMQDELAHLHLELRTTQAVLQAHDPSLGMKNRRSIEAAISDLLDRISAKSNQIYHLYDVLEGQSADHEITEQELEELTREIRVEEEQAPVTAGQKGKEKKVTIQSYIESDNESEHSHVLSSGEEELPWEGFEETASHSFNLGKLGVGASRSY</sequence>
<feature type="region of interest" description="Disordered" evidence="5">
    <location>
        <begin position="858"/>
        <end position="913"/>
    </location>
</feature>
<feature type="compositionally biased region" description="Polar residues" evidence="5">
    <location>
        <begin position="691"/>
        <end position="704"/>
    </location>
</feature>